<protein>
    <submittedName>
        <fullName evidence="6">Uncharacterized protein</fullName>
    </submittedName>
</protein>
<evidence type="ECO:0000256" key="2">
    <source>
        <dbReference type="ARBA" id="ARBA00008098"/>
    </source>
</evidence>
<dbReference type="OrthoDB" id="6595846at2759"/>
<dbReference type="EMBL" id="OU895878">
    <property type="protein sequence ID" value="CAG9805108.1"/>
    <property type="molecule type" value="Genomic_DNA"/>
</dbReference>
<dbReference type="InterPro" id="IPR036728">
    <property type="entry name" value="PBP_GOBP_sf"/>
</dbReference>
<dbReference type="Pfam" id="PF01395">
    <property type="entry name" value="PBP_GOBP"/>
    <property type="match status" value="1"/>
</dbReference>
<keyword evidence="4 5" id="KW-0732">Signal</keyword>
<accession>A0A9N9WQL6</accession>
<dbReference type="InterPro" id="IPR006170">
    <property type="entry name" value="PBP/GOBP"/>
</dbReference>
<comment type="subcellular location">
    <subcellularLocation>
        <location evidence="1">Secreted</location>
    </subcellularLocation>
</comment>
<dbReference type="GO" id="GO:0005549">
    <property type="term" value="F:odorant binding"/>
    <property type="evidence" value="ECO:0007669"/>
    <property type="project" value="InterPro"/>
</dbReference>
<name>A0A9N9WQL6_9DIPT</name>
<reference evidence="6" key="1">
    <citation type="submission" date="2022-01" db="EMBL/GenBank/DDBJ databases">
        <authorList>
            <person name="King R."/>
        </authorList>
    </citation>
    <scope>NUCLEOTIDE SEQUENCE</scope>
</reference>
<dbReference type="GO" id="GO:0007608">
    <property type="term" value="P:sensory perception of smell"/>
    <property type="evidence" value="ECO:0007669"/>
    <property type="project" value="TreeGrafter"/>
</dbReference>
<dbReference type="Gene3D" id="1.10.238.20">
    <property type="entry name" value="Pheromone/general odorant binding protein domain"/>
    <property type="match status" value="1"/>
</dbReference>
<gene>
    <name evidence="6" type="ORF">CHIRRI_LOCUS7985</name>
</gene>
<evidence type="ECO:0000256" key="4">
    <source>
        <dbReference type="ARBA" id="ARBA00022729"/>
    </source>
</evidence>
<dbReference type="AlphaFoldDB" id="A0A9N9WQL6"/>
<comment type="similarity">
    <text evidence="2">Belongs to the PBP/GOBP family.</text>
</comment>
<feature type="signal peptide" evidence="5">
    <location>
        <begin position="1"/>
        <end position="19"/>
    </location>
</feature>
<evidence type="ECO:0000256" key="1">
    <source>
        <dbReference type="ARBA" id="ARBA00004613"/>
    </source>
</evidence>
<dbReference type="SUPFAM" id="SSF47565">
    <property type="entry name" value="Insect pheromone/odorant-binding proteins"/>
    <property type="match status" value="1"/>
</dbReference>
<keyword evidence="3" id="KW-0964">Secreted</keyword>
<evidence type="ECO:0000313" key="6">
    <source>
        <dbReference type="EMBL" id="CAG9805108.1"/>
    </source>
</evidence>
<proteinExistence type="inferred from homology"/>
<keyword evidence="7" id="KW-1185">Reference proteome</keyword>
<evidence type="ECO:0000256" key="5">
    <source>
        <dbReference type="SAM" id="SignalP"/>
    </source>
</evidence>
<dbReference type="Proteomes" id="UP001153620">
    <property type="component" value="Chromosome 2"/>
</dbReference>
<evidence type="ECO:0000313" key="7">
    <source>
        <dbReference type="Proteomes" id="UP001153620"/>
    </source>
</evidence>
<dbReference type="SMART" id="SM00708">
    <property type="entry name" value="PhBP"/>
    <property type="match status" value="1"/>
</dbReference>
<reference evidence="6" key="2">
    <citation type="submission" date="2022-10" db="EMBL/GenBank/DDBJ databases">
        <authorList>
            <consortium name="ENA_rothamsted_submissions"/>
            <consortium name="culmorum"/>
            <person name="King R."/>
        </authorList>
    </citation>
    <scope>NUCLEOTIDE SEQUENCE</scope>
</reference>
<sequence length="140" mass="15282">MKLLIVSVTILIALNYAYAGEKKGGMMKAIAGKCKKQENASDDDVDKMSKGEPIQTKEGKCMAACLGEQFGMLKDNKLATDGAIKKISKMMGKDEDKKQKLEESLSACAETTDADRCEAADKIFQCLKTETSKRGLDFLN</sequence>
<organism evidence="6 7">
    <name type="scientific">Chironomus riparius</name>
    <dbReference type="NCBI Taxonomy" id="315576"/>
    <lineage>
        <taxon>Eukaryota</taxon>
        <taxon>Metazoa</taxon>
        <taxon>Ecdysozoa</taxon>
        <taxon>Arthropoda</taxon>
        <taxon>Hexapoda</taxon>
        <taxon>Insecta</taxon>
        <taxon>Pterygota</taxon>
        <taxon>Neoptera</taxon>
        <taxon>Endopterygota</taxon>
        <taxon>Diptera</taxon>
        <taxon>Nematocera</taxon>
        <taxon>Chironomoidea</taxon>
        <taxon>Chironomidae</taxon>
        <taxon>Chironominae</taxon>
        <taxon>Chironomus</taxon>
    </lineage>
</organism>
<feature type="chain" id="PRO_5040338194" evidence="5">
    <location>
        <begin position="20"/>
        <end position="140"/>
    </location>
</feature>
<dbReference type="CDD" id="cd23992">
    <property type="entry name" value="PBP_GOBP"/>
    <property type="match status" value="1"/>
</dbReference>
<dbReference type="GO" id="GO:0005615">
    <property type="term" value="C:extracellular space"/>
    <property type="evidence" value="ECO:0007669"/>
    <property type="project" value="TreeGrafter"/>
</dbReference>
<dbReference type="PANTHER" id="PTHR11857">
    <property type="entry name" value="ODORANT BINDING PROTEIN-RELATED"/>
    <property type="match status" value="1"/>
</dbReference>
<evidence type="ECO:0000256" key="3">
    <source>
        <dbReference type="ARBA" id="ARBA00022525"/>
    </source>
</evidence>
<dbReference type="PANTHER" id="PTHR11857:SF42">
    <property type="entry name" value="GENERAL ODORANT-BINDING PROTEIN 19D-RELATED"/>
    <property type="match status" value="1"/>
</dbReference>